<proteinExistence type="predicted"/>
<sequence>MPRGVKKNAPKVSTVRVLVRDSSAFLVPLASSSPSVNRDESKCTELCNGLPVEGCVQALCEKEIKEERLKKEAWKDEINKHIVLLLMKSDADAVYYSCTDDDRHMNKRNEGTNKRTREEDIMPPPLAIKKNTRKASKKPRNDSEVGTSNRSSNMRTRSSTRVMAQSSNKENLQSNEAHQSGNNFTDFKTPAAKGFFRRDRHNIATVTPGPNIDAPQTILRRPNPGETAISLSGSPLLVSSEQTSFVPQITIPLEDGRVMAVLAKDGLNPSDFPTMDSRTLSRLKLLHEFLGKL</sequence>
<comment type="caution">
    <text evidence="3">The sequence shown here is derived from an EMBL/GenBank/DDBJ whole genome shotgun (WGS) entry which is preliminary data.</text>
</comment>
<feature type="compositionally biased region" description="Polar residues" evidence="1">
    <location>
        <begin position="162"/>
        <end position="186"/>
    </location>
</feature>
<keyword evidence="4" id="KW-1185">Reference proteome</keyword>
<dbReference type="AlphaFoldDB" id="A0AAW1CM82"/>
<evidence type="ECO:0000256" key="1">
    <source>
        <dbReference type="SAM" id="MobiDB-lite"/>
    </source>
</evidence>
<feature type="compositionally biased region" description="Basic and acidic residues" evidence="1">
    <location>
        <begin position="103"/>
        <end position="120"/>
    </location>
</feature>
<feature type="region of interest" description="Disordered" evidence="1">
    <location>
        <begin position="103"/>
        <end position="186"/>
    </location>
</feature>
<dbReference type="Proteomes" id="UP001461498">
    <property type="component" value="Unassembled WGS sequence"/>
</dbReference>
<evidence type="ECO:0000313" key="3">
    <source>
        <dbReference type="EMBL" id="KAK9498595.1"/>
    </source>
</evidence>
<feature type="compositionally biased region" description="Low complexity" evidence="1">
    <location>
        <begin position="147"/>
        <end position="161"/>
    </location>
</feature>
<dbReference type="Pfam" id="PF10512">
    <property type="entry name" value="Borealin"/>
    <property type="match status" value="1"/>
</dbReference>
<evidence type="ECO:0000313" key="4">
    <source>
        <dbReference type="Proteomes" id="UP001461498"/>
    </source>
</evidence>
<feature type="domain" description="Borealin C-terminal" evidence="2">
    <location>
        <begin position="186"/>
        <end position="292"/>
    </location>
</feature>
<accession>A0AAW1CM82</accession>
<evidence type="ECO:0000259" key="2">
    <source>
        <dbReference type="Pfam" id="PF10512"/>
    </source>
</evidence>
<protein>
    <recommendedName>
        <fullName evidence="2">Borealin C-terminal domain-containing protein</fullName>
    </recommendedName>
</protein>
<dbReference type="EMBL" id="JAPXFL010000012">
    <property type="protein sequence ID" value="KAK9498595.1"/>
    <property type="molecule type" value="Genomic_DNA"/>
</dbReference>
<name>A0AAW1CM82_9HEMI</name>
<gene>
    <name evidence="3" type="ORF">O3M35_003192</name>
</gene>
<dbReference type="InterPro" id="IPR046466">
    <property type="entry name" value="Borealin_C"/>
</dbReference>
<organism evidence="3 4">
    <name type="scientific">Rhynocoris fuscipes</name>
    <dbReference type="NCBI Taxonomy" id="488301"/>
    <lineage>
        <taxon>Eukaryota</taxon>
        <taxon>Metazoa</taxon>
        <taxon>Ecdysozoa</taxon>
        <taxon>Arthropoda</taxon>
        <taxon>Hexapoda</taxon>
        <taxon>Insecta</taxon>
        <taxon>Pterygota</taxon>
        <taxon>Neoptera</taxon>
        <taxon>Paraneoptera</taxon>
        <taxon>Hemiptera</taxon>
        <taxon>Heteroptera</taxon>
        <taxon>Panheteroptera</taxon>
        <taxon>Cimicomorpha</taxon>
        <taxon>Reduviidae</taxon>
        <taxon>Harpactorinae</taxon>
        <taxon>Harpactorini</taxon>
        <taxon>Rhynocoris</taxon>
    </lineage>
</organism>
<reference evidence="3 4" key="1">
    <citation type="submission" date="2022-12" db="EMBL/GenBank/DDBJ databases">
        <title>Chromosome-level genome assembly of true bugs.</title>
        <authorList>
            <person name="Ma L."/>
            <person name="Li H."/>
        </authorList>
    </citation>
    <scope>NUCLEOTIDE SEQUENCE [LARGE SCALE GENOMIC DNA]</scope>
    <source>
        <strain evidence="3">Lab_2022b</strain>
    </source>
</reference>